<dbReference type="PANTHER" id="PTHR22946">
    <property type="entry name" value="DIENELACTONE HYDROLASE DOMAIN-CONTAINING PROTEIN-RELATED"/>
    <property type="match status" value="1"/>
</dbReference>
<dbReference type="SUPFAM" id="SSF53474">
    <property type="entry name" value="alpha/beta-Hydrolases"/>
    <property type="match status" value="1"/>
</dbReference>
<dbReference type="Pfam" id="PF01738">
    <property type="entry name" value="DLH"/>
    <property type="match status" value="1"/>
</dbReference>
<dbReference type="Proteomes" id="UP000620670">
    <property type="component" value="Unassembled WGS sequence"/>
</dbReference>
<evidence type="ECO:0000313" key="5">
    <source>
        <dbReference type="Proteomes" id="UP000620670"/>
    </source>
</evidence>
<feature type="signal peptide" evidence="2">
    <location>
        <begin position="1"/>
        <end position="21"/>
    </location>
</feature>
<name>A0ABS0Y0N3_9HYPH</name>
<feature type="domain" description="Dienelactone hydrolase" evidence="3">
    <location>
        <begin position="61"/>
        <end position="265"/>
    </location>
</feature>
<dbReference type="Gene3D" id="3.40.50.1820">
    <property type="entry name" value="alpha/beta hydrolase"/>
    <property type="match status" value="1"/>
</dbReference>
<reference evidence="5" key="1">
    <citation type="submission" date="2020-12" db="EMBL/GenBank/DDBJ databases">
        <title>Hymenobacter sp.</title>
        <authorList>
            <person name="Kim M.K."/>
        </authorList>
    </citation>
    <scope>NUCLEOTIDE SEQUENCE [LARGE SCALE GENOMIC DNA]</scope>
    <source>
        <strain evidence="5">BT325</strain>
    </source>
</reference>
<feature type="chain" id="PRO_5047210797" evidence="2">
    <location>
        <begin position="22"/>
        <end position="325"/>
    </location>
</feature>
<dbReference type="InterPro" id="IPR002925">
    <property type="entry name" value="Dienelactn_hydro"/>
</dbReference>
<proteinExistence type="predicted"/>
<evidence type="ECO:0000313" key="4">
    <source>
        <dbReference type="EMBL" id="MBJ6125864.1"/>
    </source>
</evidence>
<dbReference type="InterPro" id="IPR050261">
    <property type="entry name" value="FrsA_esterase"/>
</dbReference>
<evidence type="ECO:0000256" key="2">
    <source>
        <dbReference type="SAM" id="SignalP"/>
    </source>
</evidence>
<dbReference type="InterPro" id="IPR029058">
    <property type="entry name" value="AB_hydrolase_fold"/>
</dbReference>
<evidence type="ECO:0000259" key="3">
    <source>
        <dbReference type="Pfam" id="PF01738"/>
    </source>
</evidence>
<gene>
    <name evidence="4" type="ORF">JAO75_10660</name>
</gene>
<keyword evidence="2" id="KW-0732">Signal</keyword>
<accession>A0ABS0Y0N3</accession>
<protein>
    <submittedName>
        <fullName evidence="4">Dienelactone hydrolase family protein</fullName>
    </submittedName>
</protein>
<evidence type="ECO:0000256" key="1">
    <source>
        <dbReference type="ARBA" id="ARBA00022801"/>
    </source>
</evidence>
<comment type="caution">
    <text evidence="4">The sequence shown here is derived from an EMBL/GenBank/DDBJ whole genome shotgun (WGS) entry which is preliminary data.</text>
</comment>
<dbReference type="RefSeq" id="WP_199049013.1">
    <property type="nucleotide sequence ID" value="NZ_JAELXT010000008.1"/>
</dbReference>
<dbReference type="GO" id="GO:0016787">
    <property type="term" value="F:hydrolase activity"/>
    <property type="evidence" value="ECO:0007669"/>
    <property type="project" value="UniProtKB-KW"/>
</dbReference>
<keyword evidence="1 4" id="KW-0378">Hydrolase</keyword>
<sequence>MKPSFALLPILFGLLVGVAPAIGQPSAPPEETLPIPSLSLSDDAFLQGETASGQAVTLTGTLQLPAVQAPVPSVILLHGSGGYRNPGISNWVRFLNGMGIATLRIDSYTGRGLEQIATDQEKVGQFNQSYDAYRAAEILAADPRIDASRIAVMGFSRGGIATLYGSLKRFHALHGPQKGSIVAYLPFYPACNFELESDLEVAGPVRMFHGAADDWNPAPPCEDYIGRLAAAGQDVAVSVYPDARHSFDNTAGPALNTVDDAQTARNCLRREQNGRIINAATGQPFSYRDACVELGPSSQYNEAATQAAQAEVRNFLTKVFRLPQR</sequence>
<dbReference type="EMBL" id="JAELXT010000008">
    <property type="protein sequence ID" value="MBJ6125864.1"/>
    <property type="molecule type" value="Genomic_DNA"/>
</dbReference>
<organism evidence="4 5">
    <name type="scientific">Microvirga splendida</name>
    <dbReference type="NCBI Taxonomy" id="2795727"/>
    <lineage>
        <taxon>Bacteria</taxon>
        <taxon>Pseudomonadati</taxon>
        <taxon>Pseudomonadota</taxon>
        <taxon>Alphaproteobacteria</taxon>
        <taxon>Hyphomicrobiales</taxon>
        <taxon>Methylobacteriaceae</taxon>
        <taxon>Microvirga</taxon>
    </lineage>
</organism>
<keyword evidence="5" id="KW-1185">Reference proteome</keyword>
<dbReference type="PANTHER" id="PTHR22946:SF9">
    <property type="entry name" value="POLYKETIDE TRANSFERASE AF380"/>
    <property type="match status" value="1"/>
</dbReference>